<feature type="domain" description="CS" evidence="4">
    <location>
        <begin position="116"/>
        <end position="206"/>
    </location>
</feature>
<dbReference type="InterPro" id="IPR007052">
    <property type="entry name" value="CS_dom"/>
</dbReference>
<reference evidence="6 7" key="1">
    <citation type="submission" date="2015-05" db="EMBL/GenBank/DDBJ databases">
        <title>Distinctive expansion of gene families associated with plant cell wall degradation and secondary metabolism in the genomes of grapevine trunk pathogens.</title>
        <authorList>
            <person name="Lawrence D.P."/>
            <person name="Travadon R."/>
            <person name="Rolshausen P.E."/>
            <person name="Baumgartner K."/>
        </authorList>
    </citation>
    <scope>NUCLEOTIDE SEQUENCE [LARGE SCALE GENOMIC DNA]</scope>
    <source>
        <strain evidence="6">UCRPC4</strain>
    </source>
</reference>
<dbReference type="InterPro" id="IPR008978">
    <property type="entry name" value="HSP20-like_chaperone"/>
</dbReference>
<sequence length="225" mass="24811">MAAKCVHKGCGKVFSDPDEPCIYHPGPPDFHEGQKGAGATCKRKGCNATYDGKVPREDEECVHHPGAAVFHEGSKGWSCCKRRVLEFEEFMKIEGCTKKKRHLFLGKGKPTGEEKVETVRTDFYQTSTAVIASLYLKKIDSSKAKVDFSSPNSIDVDLPTADDKRYATTIPLFGPIDTEASKYKIMGTKLEFSLIKADGASWPVFRSDDRLTGERIQVGKAGRVS</sequence>
<dbReference type="Proteomes" id="UP000053317">
    <property type="component" value="Unassembled WGS sequence"/>
</dbReference>
<dbReference type="Pfam" id="PF04969">
    <property type="entry name" value="CS"/>
    <property type="match status" value="1"/>
</dbReference>
<keyword evidence="1" id="KW-0479">Metal-binding</keyword>
<dbReference type="PROSITE" id="PS51203">
    <property type="entry name" value="CS"/>
    <property type="match status" value="1"/>
</dbReference>
<dbReference type="Gene3D" id="2.60.40.790">
    <property type="match status" value="1"/>
</dbReference>
<evidence type="ECO:0000256" key="2">
    <source>
        <dbReference type="ARBA" id="ARBA00022737"/>
    </source>
</evidence>
<reference evidence="6 7" key="2">
    <citation type="submission" date="2015-05" db="EMBL/GenBank/DDBJ databases">
        <authorList>
            <person name="Morales-Cruz A."/>
            <person name="Amrine K.C."/>
            <person name="Cantu D."/>
        </authorList>
    </citation>
    <scope>NUCLEOTIDE SEQUENCE [LARGE SCALE GENOMIC DNA]</scope>
    <source>
        <strain evidence="6">UCRPC4</strain>
    </source>
</reference>
<dbReference type="GO" id="GO:0046872">
    <property type="term" value="F:metal ion binding"/>
    <property type="evidence" value="ECO:0007669"/>
    <property type="project" value="UniProtKB-KW"/>
</dbReference>
<dbReference type="Gene3D" id="4.10.1130.20">
    <property type="match status" value="2"/>
</dbReference>
<evidence type="ECO:0000259" key="5">
    <source>
        <dbReference type="PROSITE" id="PS51401"/>
    </source>
</evidence>
<dbReference type="Pfam" id="PF04968">
    <property type="entry name" value="CHORD"/>
    <property type="match status" value="2"/>
</dbReference>
<keyword evidence="2" id="KW-0677">Repeat</keyword>
<dbReference type="PANTHER" id="PTHR46983">
    <property type="entry name" value="CYSTEINE AND HISTIDINE-RICH DOMAIN-CONTAINING PROTEIN 1"/>
    <property type="match status" value="1"/>
</dbReference>
<dbReference type="CDD" id="cd06466">
    <property type="entry name" value="p23_CS_SGT1_like"/>
    <property type="match status" value="1"/>
</dbReference>
<name>A0A0G2EM85_PHACM</name>
<dbReference type="InterPro" id="IPR007051">
    <property type="entry name" value="CHORD_dom"/>
</dbReference>
<keyword evidence="7" id="KW-1185">Reference proteome</keyword>
<comment type="caution">
    <text evidence="6">The sequence shown here is derived from an EMBL/GenBank/DDBJ whole genome shotgun (WGS) entry which is preliminary data.</text>
</comment>
<organism evidence="6 7">
    <name type="scientific">Phaeomoniella chlamydospora</name>
    <name type="common">Phaeoacremonium chlamydosporum</name>
    <dbReference type="NCBI Taxonomy" id="158046"/>
    <lineage>
        <taxon>Eukaryota</taxon>
        <taxon>Fungi</taxon>
        <taxon>Dikarya</taxon>
        <taxon>Ascomycota</taxon>
        <taxon>Pezizomycotina</taxon>
        <taxon>Eurotiomycetes</taxon>
        <taxon>Chaetothyriomycetidae</taxon>
        <taxon>Phaeomoniellales</taxon>
        <taxon>Phaeomoniellaceae</taxon>
        <taxon>Phaeomoniella</taxon>
    </lineage>
</organism>
<dbReference type="OrthoDB" id="1898560at2759"/>
<evidence type="ECO:0000313" key="7">
    <source>
        <dbReference type="Proteomes" id="UP000053317"/>
    </source>
</evidence>
<evidence type="ECO:0000256" key="3">
    <source>
        <dbReference type="ARBA" id="ARBA00022833"/>
    </source>
</evidence>
<protein>
    <submittedName>
        <fullName evidence="6">Putative cord and cs domain protein</fullName>
    </submittedName>
</protein>
<evidence type="ECO:0000256" key="1">
    <source>
        <dbReference type="ARBA" id="ARBA00022723"/>
    </source>
</evidence>
<dbReference type="SUPFAM" id="SSF49764">
    <property type="entry name" value="HSP20-like chaperones"/>
    <property type="match status" value="1"/>
</dbReference>
<evidence type="ECO:0000259" key="4">
    <source>
        <dbReference type="PROSITE" id="PS51203"/>
    </source>
</evidence>
<gene>
    <name evidence="6" type="ORF">UCRPC4_g02680</name>
</gene>
<dbReference type="PANTHER" id="PTHR46983:SF3">
    <property type="entry name" value="CHPADIPLOID STATE MAINTENANCE PROTEIN CHPA"/>
    <property type="match status" value="1"/>
</dbReference>
<keyword evidence="3" id="KW-0862">Zinc</keyword>
<dbReference type="PROSITE" id="PS51401">
    <property type="entry name" value="CHORD"/>
    <property type="match status" value="1"/>
</dbReference>
<proteinExistence type="predicted"/>
<feature type="domain" description="CHORD" evidence="5">
    <location>
        <begin position="41"/>
        <end position="102"/>
    </location>
</feature>
<accession>A0A0G2EM85</accession>
<dbReference type="AlphaFoldDB" id="A0A0G2EM85"/>
<dbReference type="InterPro" id="IPR039790">
    <property type="entry name" value="CHRD1"/>
</dbReference>
<dbReference type="EMBL" id="LCWF01000064">
    <property type="protein sequence ID" value="KKY23867.1"/>
    <property type="molecule type" value="Genomic_DNA"/>
</dbReference>
<evidence type="ECO:0000313" key="6">
    <source>
        <dbReference type="EMBL" id="KKY23867.1"/>
    </source>
</evidence>